<gene>
    <name evidence="1" type="ORF">SCF082_LOCUS48149</name>
</gene>
<keyword evidence="2" id="KW-1185">Reference proteome</keyword>
<dbReference type="EMBL" id="CAXAMM010042116">
    <property type="protein sequence ID" value="CAK9103057.1"/>
    <property type="molecule type" value="Genomic_DNA"/>
</dbReference>
<name>A0ABP0RV07_9DINO</name>
<protein>
    <submittedName>
        <fullName evidence="1">Leucine rich repeat-containing protein</fullName>
    </submittedName>
</protein>
<organism evidence="1 2">
    <name type="scientific">Durusdinium trenchii</name>
    <dbReference type="NCBI Taxonomy" id="1381693"/>
    <lineage>
        <taxon>Eukaryota</taxon>
        <taxon>Sar</taxon>
        <taxon>Alveolata</taxon>
        <taxon>Dinophyceae</taxon>
        <taxon>Suessiales</taxon>
        <taxon>Symbiodiniaceae</taxon>
        <taxon>Durusdinium</taxon>
    </lineage>
</organism>
<accession>A0ABP0RV07</accession>
<sequence>MVSVLFKLSLQSLHAQDTTLHQFKRQLLCELRPCDEITYKLTRVDVILGLEKLEDDASTLVDVGISAGAEVEVLFRALEPVECGAFWECGLLTRDVLAVTIPSSVTAIVVGAFAGCMALVKVDIPNTVVQFPGIVD</sequence>
<comment type="caution">
    <text evidence="1">The sequence shown here is derived from an EMBL/GenBank/DDBJ whole genome shotgun (WGS) entry which is preliminary data.</text>
</comment>
<dbReference type="Gene3D" id="3.80.10.10">
    <property type="entry name" value="Ribonuclease Inhibitor"/>
    <property type="match status" value="1"/>
</dbReference>
<dbReference type="Proteomes" id="UP001642464">
    <property type="component" value="Unassembled WGS sequence"/>
</dbReference>
<reference evidence="1 2" key="1">
    <citation type="submission" date="2024-02" db="EMBL/GenBank/DDBJ databases">
        <authorList>
            <person name="Chen Y."/>
            <person name="Shah S."/>
            <person name="Dougan E. K."/>
            <person name="Thang M."/>
            <person name="Chan C."/>
        </authorList>
    </citation>
    <scope>NUCLEOTIDE SEQUENCE [LARGE SCALE GENOMIC DNA]</scope>
</reference>
<proteinExistence type="predicted"/>
<dbReference type="InterPro" id="IPR032675">
    <property type="entry name" value="LRR_dom_sf"/>
</dbReference>
<evidence type="ECO:0000313" key="1">
    <source>
        <dbReference type="EMBL" id="CAK9103057.1"/>
    </source>
</evidence>
<evidence type="ECO:0000313" key="2">
    <source>
        <dbReference type="Proteomes" id="UP001642464"/>
    </source>
</evidence>